<evidence type="ECO:0000313" key="6">
    <source>
        <dbReference type="EMBL" id="KAK0653962.1"/>
    </source>
</evidence>
<dbReference type="Pfam" id="PF03403">
    <property type="entry name" value="PAF-AH_p_II"/>
    <property type="match status" value="3"/>
</dbReference>
<feature type="region of interest" description="Disordered" evidence="5">
    <location>
        <begin position="515"/>
        <end position="597"/>
    </location>
</feature>
<dbReference type="PANTHER" id="PTHR10272:SF0">
    <property type="entry name" value="PLATELET-ACTIVATING FACTOR ACETYLHYDROLASE"/>
    <property type="match status" value="1"/>
</dbReference>
<keyword evidence="4" id="KW-0443">Lipid metabolism</keyword>
<reference evidence="6" key="1">
    <citation type="submission" date="2023-06" db="EMBL/GenBank/DDBJ databases">
        <title>Multi-omics analyses reveal the molecular pathogenesis toolkit of Lasiodiplodia hormozganensis, a cross-kingdom pathogen.</title>
        <authorList>
            <person name="Felix C."/>
            <person name="Meneses R."/>
            <person name="Goncalves M.F.M."/>
            <person name="Tilleman L."/>
            <person name="Duarte A.S."/>
            <person name="Jorrin-Novo J.V."/>
            <person name="Van De Peer Y."/>
            <person name="Deforce D."/>
            <person name="Van Nieuwerburgh F."/>
            <person name="Esteves A.C."/>
            <person name="Alves A."/>
        </authorList>
    </citation>
    <scope>NUCLEOTIDE SEQUENCE</scope>
    <source>
        <strain evidence="6">CBS 339.90</strain>
    </source>
</reference>
<evidence type="ECO:0000256" key="3">
    <source>
        <dbReference type="ARBA" id="ARBA00022963"/>
    </source>
</evidence>
<feature type="region of interest" description="Disordered" evidence="5">
    <location>
        <begin position="116"/>
        <end position="135"/>
    </location>
</feature>
<evidence type="ECO:0000256" key="2">
    <source>
        <dbReference type="ARBA" id="ARBA00022801"/>
    </source>
</evidence>
<evidence type="ECO:0000256" key="1">
    <source>
        <dbReference type="ARBA" id="ARBA00013201"/>
    </source>
</evidence>
<dbReference type="SUPFAM" id="SSF53474">
    <property type="entry name" value="alpha/beta-Hydrolases"/>
    <property type="match status" value="1"/>
</dbReference>
<dbReference type="GO" id="GO:0016042">
    <property type="term" value="P:lipid catabolic process"/>
    <property type="evidence" value="ECO:0007669"/>
    <property type="project" value="UniProtKB-KW"/>
</dbReference>
<proteinExistence type="predicted"/>
<dbReference type="AlphaFoldDB" id="A0AA40CX81"/>
<feature type="compositionally biased region" description="Polar residues" evidence="5">
    <location>
        <begin position="584"/>
        <end position="594"/>
    </location>
</feature>
<dbReference type="PANTHER" id="PTHR10272">
    <property type="entry name" value="PLATELET-ACTIVATING FACTOR ACETYLHYDROLASE"/>
    <property type="match status" value="1"/>
</dbReference>
<accession>A0AA40CX81</accession>
<keyword evidence="2" id="KW-0378">Hydrolase</keyword>
<protein>
    <recommendedName>
        <fullName evidence="1">1-alkyl-2-acetylglycerophosphocholine esterase</fullName>
        <ecNumber evidence="1">3.1.1.47</ecNumber>
    </recommendedName>
</protein>
<keyword evidence="3" id="KW-0442">Lipid degradation</keyword>
<dbReference type="EMBL" id="JAUJDW010000024">
    <property type="protein sequence ID" value="KAK0653962.1"/>
    <property type="molecule type" value="Genomic_DNA"/>
</dbReference>
<comment type="caution">
    <text evidence="6">The sequence shown here is derived from an EMBL/GenBank/DDBJ whole genome shotgun (WGS) entry which is preliminary data.</text>
</comment>
<feature type="compositionally biased region" description="Polar residues" evidence="5">
    <location>
        <begin position="542"/>
        <end position="551"/>
    </location>
</feature>
<dbReference type="GO" id="GO:0003847">
    <property type="term" value="F:1-alkyl-2-acetylglycerophosphocholine esterase activity"/>
    <property type="evidence" value="ECO:0007669"/>
    <property type="project" value="UniProtKB-EC"/>
</dbReference>
<feature type="region of interest" description="Disordered" evidence="5">
    <location>
        <begin position="324"/>
        <end position="352"/>
    </location>
</feature>
<gene>
    <name evidence="6" type="primary">PLA2G7_0</name>
    <name evidence="6" type="ORF">DIS24_g5667</name>
</gene>
<evidence type="ECO:0000256" key="5">
    <source>
        <dbReference type="SAM" id="MobiDB-lite"/>
    </source>
</evidence>
<evidence type="ECO:0000313" key="7">
    <source>
        <dbReference type="Proteomes" id="UP001175001"/>
    </source>
</evidence>
<evidence type="ECO:0000256" key="4">
    <source>
        <dbReference type="ARBA" id="ARBA00023098"/>
    </source>
</evidence>
<feature type="region of interest" description="Disordered" evidence="5">
    <location>
        <begin position="754"/>
        <end position="779"/>
    </location>
</feature>
<dbReference type="Gene3D" id="3.40.50.1820">
    <property type="entry name" value="alpha/beta hydrolase"/>
    <property type="match status" value="2"/>
</dbReference>
<feature type="compositionally biased region" description="Basic residues" evidence="5">
    <location>
        <begin position="18"/>
        <end position="29"/>
    </location>
</feature>
<dbReference type="Proteomes" id="UP001175001">
    <property type="component" value="Unassembled WGS sequence"/>
</dbReference>
<sequence length="808" mass="88692">MKQIRRSSTLSVPDRISGRPHHGEGHKHRDSGTAALPSSGKVPNAKKPKARPPNTLREKIGFLHSSLPQYTGPYSVGTMDMELPAKRPSNFSHIKRNHRHLLRLETVLFTLYYPTTTPSTRGKPPDGRKKWSRPTWLPRPRRQVARGYGRFAGMGEGPAVPWFAATTMFTKLPAWRNAPLATHWPPFAGRDGPTRQQGQEEGPLPPPFVVEDARAASMVDHGAEDGGDGDDGEGCWEEEWDEEAWERRKMPRFPLMVFSHGLGGNRTAYSSVCGEFASYGFVVCALEHRDGSGPRTYVNHRHKKPCIKATAPATANALFEKRRRRSCGVEQKKNDGDSASPEGLDSGDEEEDPMAFHQEDCKCKIDHTRKQCVEGYDRIDYIFPKGNPIDTSPHAEKGVDRELRAAQIAFRLAEIEEAYAVLREINHGAGDRVAAANLRTKGYRGASSRGLEGVDWASWRERFHLRDVTVVGHSFGAATTVEMLREKQRERFHWVGQGIMYDIWGAAVLPAPGDDGVGRCGGGSGSGSDDDVEGETEEKQRSAPNNRVPANTTSPSTATPASSSSSSTTITSQSSSPTLDDPANPSSPDPTGNAISRPLLGINSEAFMYWPSNFRTAASLTTSALSDPNPCPAWLLTVRGTVHLSQSDFSLLYPGTCALLLKQTANPRRAMDLNVDASLEFLLRVLPAAHTNGLVRRMLGAHGTTEGGGVRVLDAPVEDEVPDVRRPEEKWIGGRLKVPHEFRSRVLPKLVRKVKRQKGRMREGEGGGGGGGAEGDDGAWSEVWMHVKCPEDVLEAWKRERESSGRAV</sequence>
<organism evidence="6 7">
    <name type="scientific">Lasiodiplodia hormozganensis</name>
    <dbReference type="NCBI Taxonomy" id="869390"/>
    <lineage>
        <taxon>Eukaryota</taxon>
        <taxon>Fungi</taxon>
        <taxon>Dikarya</taxon>
        <taxon>Ascomycota</taxon>
        <taxon>Pezizomycotina</taxon>
        <taxon>Dothideomycetes</taxon>
        <taxon>Dothideomycetes incertae sedis</taxon>
        <taxon>Botryosphaeriales</taxon>
        <taxon>Botryosphaeriaceae</taxon>
        <taxon>Lasiodiplodia</taxon>
    </lineage>
</organism>
<feature type="compositionally biased region" description="Low complexity" evidence="5">
    <location>
        <begin position="552"/>
        <end position="578"/>
    </location>
</feature>
<feature type="compositionally biased region" description="Polar residues" evidence="5">
    <location>
        <begin position="1"/>
        <end position="11"/>
    </location>
</feature>
<name>A0AA40CX81_9PEZI</name>
<dbReference type="EC" id="3.1.1.47" evidence="1"/>
<feature type="region of interest" description="Disordered" evidence="5">
    <location>
        <begin position="1"/>
        <end position="54"/>
    </location>
</feature>
<feature type="region of interest" description="Disordered" evidence="5">
    <location>
        <begin position="183"/>
        <end position="208"/>
    </location>
</feature>
<keyword evidence="7" id="KW-1185">Reference proteome</keyword>
<dbReference type="InterPro" id="IPR029058">
    <property type="entry name" value="AB_hydrolase_fold"/>
</dbReference>